<sequence>MLEQYVQRVVAGYLEDYVTNFDASQLNLSFWHGKATLANLNLNTAVLQETLELPPCLRLAHGRVGRLIIEIPWTRIGSEPVVVTLEDVHCTLMSIDADAAVSAATFTHLLSSHPARAPDAPSSPAARSTPPSSPSLSASSRRGSPRRGSATQTATSPRGASSSPHSSSSSSSSSASSRRCRANPLRPASARLPLGTCKT</sequence>
<protein>
    <recommendedName>
        <fullName evidence="3">Chorein N-terminal domain-containing protein</fullName>
    </recommendedName>
</protein>
<keyword evidence="1" id="KW-0813">Transport</keyword>
<dbReference type="Proteomes" id="UP000007799">
    <property type="component" value="Unassembled WGS sequence"/>
</dbReference>
<proteinExistence type="predicted"/>
<dbReference type="PANTHER" id="PTHR12517">
    <property type="entry name" value="VACUOLAR PROTEIN SORTING-ASSOCIATED PROTEIN 13B"/>
    <property type="match status" value="1"/>
</dbReference>
<evidence type="ECO:0000259" key="3">
    <source>
        <dbReference type="Pfam" id="PF12624"/>
    </source>
</evidence>
<name>F2U7Q7_SALR5</name>
<feature type="compositionally biased region" description="Low complexity" evidence="2">
    <location>
        <begin position="113"/>
        <end position="150"/>
    </location>
</feature>
<dbReference type="Pfam" id="PF12624">
    <property type="entry name" value="VPS13_N"/>
    <property type="match status" value="1"/>
</dbReference>
<evidence type="ECO:0000256" key="2">
    <source>
        <dbReference type="SAM" id="MobiDB-lite"/>
    </source>
</evidence>
<dbReference type="InterPro" id="IPR026854">
    <property type="entry name" value="VPS13_N"/>
</dbReference>
<accession>F2U7Q7</accession>
<dbReference type="AlphaFoldDB" id="F2U7Q7"/>
<dbReference type="GeneID" id="16075218"/>
<feature type="domain" description="Chorein N-terminal" evidence="3">
    <location>
        <begin position="1"/>
        <end position="93"/>
    </location>
</feature>
<gene>
    <name evidence="4" type="ORF">PTSG_04539</name>
</gene>
<feature type="compositionally biased region" description="Low complexity" evidence="2">
    <location>
        <begin position="161"/>
        <end position="177"/>
    </location>
</feature>
<dbReference type="InParanoid" id="F2U7Q7"/>
<dbReference type="PANTHER" id="PTHR12517:SF0">
    <property type="entry name" value="INTERMEMBRANE LIPID TRANSFER PROTEIN VPS13B"/>
    <property type="match status" value="1"/>
</dbReference>
<dbReference type="eggNOG" id="KOG1809">
    <property type="taxonomic scope" value="Eukaryota"/>
</dbReference>
<dbReference type="InterPro" id="IPR039782">
    <property type="entry name" value="VPS13B"/>
</dbReference>
<dbReference type="KEGG" id="sre:PTSG_04539"/>
<feature type="region of interest" description="Disordered" evidence="2">
    <location>
        <begin position="113"/>
        <end position="199"/>
    </location>
</feature>
<evidence type="ECO:0000313" key="5">
    <source>
        <dbReference type="Proteomes" id="UP000007799"/>
    </source>
</evidence>
<feature type="compositionally biased region" description="Polar residues" evidence="2">
    <location>
        <begin position="151"/>
        <end position="160"/>
    </location>
</feature>
<dbReference type="OrthoDB" id="445152at2759"/>
<dbReference type="RefSeq" id="XP_004994635.1">
    <property type="nucleotide sequence ID" value="XM_004994578.1"/>
</dbReference>
<keyword evidence="5" id="KW-1185">Reference proteome</keyword>
<dbReference type="STRING" id="946362.F2U7Q7"/>
<reference evidence="4" key="1">
    <citation type="submission" date="2009-08" db="EMBL/GenBank/DDBJ databases">
        <title>Annotation of Salpingoeca rosetta.</title>
        <authorList>
            <consortium name="The Broad Institute Genome Sequencing Platform"/>
            <person name="Russ C."/>
            <person name="Cuomo C."/>
            <person name="Burger G."/>
            <person name="Gray M.W."/>
            <person name="Holland P.W.H."/>
            <person name="King N."/>
            <person name="Lang F.B.F."/>
            <person name="Roger A.J."/>
            <person name="Ruiz-Trillo I."/>
            <person name="Young S.K."/>
            <person name="Zeng Q."/>
            <person name="Gargeya S."/>
            <person name="Alvarado L."/>
            <person name="Berlin A."/>
            <person name="Chapman S.B."/>
            <person name="Chen Z."/>
            <person name="Freedman E."/>
            <person name="Gellesch M."/>
            <person name="Goldberg J."/>
            <person name="Griggs A."/>
            <person name="Gujja S."/>
            <person name="Heilman E."/>
            <person name="Heiman D."/>
            <person name="Howarth C."/>
            <person name="Mehta T."/>
            <person name="Neiman D."/>
            <person name="Pearson M."/>
            <person name="Roberts A."/>
            <person name="Saif S."/>
            <person name="Shea T."/>
            <person name="Shenoy N."/>
            <person name="Sisk P."/>
            <person name="Stolte C."/>
            <person name="Sykes S."/>
            <person name="White J."/>
            <person name="Yandava C."/>
            <person name="Haas B."/>
            <person name="Nusbaum C."/>
            <person name="Birren B."/>
        </authorList>
    </citation>
    <scope>NUCLEOTIDE SEQUENCE [LARGE SCALE GENOMIC DNA]</scope>
    <source>
        <strain evidence="4">ATCC 50818</strain>
    </source>
</reference>
<evidence type="ECO:0000313" key="4">
    <source>
        <dbReference type="EMBL" id="EGD72812.1"/>
    </source>
</evidence>
<dbReference type="EMBL" id="GL832964">
    <property type="protein sequence ID" value="EGD72812.1"/>
    <property type="molecule type" value="Genomic_DNA"/>
</dbReference>
<evidence type="ECO:0000256" key="1">
    <source>
        <dbReference type="ARBA" id="ARBA00022448"/>
    </source>
</evidence>
<organism evidence="5">
    <name type="scientific">Salpingoeca rosetta (strain ATCC 50818 / BSB-021)</name>
    <dbReference type="NCBI Taxonomy" id="946362"/>
    <lineage>
        <taxon>Eukaryota</taxon>
        <taxon>Choanoflagellata</taxon>
        <taxon>Craspedida</taxon>
        <taxon>Salpingoecidae</taxon>
        <taxon>Salpingoeca</taxon>
    </lineage>
</organism>